<gene>
    <name evidence="2" type="ORF">VIBR0546_16491</name>
</gene>
<keyword evidence="3" id="KW-1185">Reference proteome</keyword>
<evidence type="ECO:0000313" key="3">
    <source>
        <dbReference type="Proteomes" id="UP000004371"/>
    </source>
</evidence>
<keyword evidence="1" id="KW-0812">Transmembrane</keyword>
<evidence type="ECO:0008006" key="4">
    <source>
        <dbReference type="Google" id="ProtNLM"/>
    </source>
</evidence>
<dbReference type="SUPFAM" id="SSF54001">
    <property type="entry name" value="Cysteine proteinases"/>
    <property type="match status" value="1"/>
</dbReference>
<feature type="transmembrane region" description="Helical" evidence="1">
    <location>
        <begin position="6"/>
        <end position="26"/>
    </location>
</feature>
<name>E8M058_9VIBR</name>
<accession>E8M058</accession>
<comment type="caution">
    <text evidence="2">The sequence shown here is derived from an EMBL/GenBank/DDBJ whole genome shotgun (WGS) entry which is preliminary data.</text>
</comment>
<dbReference type="STRING" id="945543.VIBR0546_16491"/>
<sequence>MTNRQLKLLVFAFLTIILTIFLGLFMKMKGPFMFANITTVSTELAYSSPAELPSSISFDLSYVSDDLTSDYLSFLSQYLVADGQRSLLSDIDSVVKATHYLMSFGDRTSNGLARNLEDVLDKSGRYRNVCSEAAKVSSVLLHALGYSSRVVWGGNHVFTEVWNDETSQWILLDADGLVMAKNNGQLLNYLNTRKLALSDVDIFVPVGGSHEVDQQYNKELYSNSRFFVIIDANRVFELHDLFRSPAYIMSYVFLDSNSEVSGLQVEEPVFKSLGNIELF</sequence>
<protein>
    <recommendedName>
        <fullName evidence="4">Transglutaminase-like domain-containing protein</fullName>
    </recommendedName>
</protein>
<dbReference type="EMBL" id="AEVS01000111">
    <property type="protein sequence ID" value="EGA63710.1"/>
    <property type="molecule type" value="Genomic_DNA"/>
</dbReference>
<dbReference type="OrthoDB" id="5166556at2"/>
<dbReference type="RefSeq" id="WP_006881469.1">
    <property type="nucleotide sequence ID" value="NZ_AEVS01000111.1"/>
</dbReference>
<evidence type="ECO:0000313" key="2">
    <source>
        <dbReference type="EMBL" id="EGA63710.1"/>
    </source>
</evidence>
<evidence type="ECO:0000256" key="1">
    <source>
        <dbReference type="SAM" id="Phobius"/>
    </source>
</evidence>
<dbReference type="Gene3D" id="3.10.620.30">
    <property type="match status" value="1"/>
</dbReference>
<dbReference type="InterPro" id="IPR038765">
    <property type="entry name" value="Papain-like_cys_pep_sf"/>
</dbReference>
<dbReference type="AlphaFoldDB" id="E8M058"/>
<organism evidence="2 3">
    <name type="scientific">Vibrio brasiliensis LMG 20546</name>
    <dbReference type="NCBI Taxonomy" id="945543"/>
    <lineage>
        <taxon>Bacteria</taxon>
        <taxon>Pseudomonadati</taxon>
        <taxon>Pseudomonadota</taxon>
        <taxon>Gammaproteobacteria</taxon>
        <taxon>Vibrionales</taxon>
        <taxon>Vibrionaceae</taxon>
        <taxon>Vibrio</taxon>
        <taxon>Vibrio oreintalis group</taxon>
    </lineage>
</organism>
<dbReference type="Proteomes" id="UP000004371">
    <property type="component" value="Unassembled WGS sequence"/>
</dbReference>
<proteinExistence type="predicted"/>
<reference evidence="2 3" key="1">
    <citation type="journal article" date="2012" name="Int. J. Syst. Evol. Microbiol.">
        <title>Vibrio caribbeanicus sp. nov., isolated from the marine sponge Scleritoderma cyanea.</title>
        <authorList>
            <person name="Hoffmann M."/>
            <person name="Monday S.R."/>
            <person name="Allard M.W."/>
            <person name="Strain E.A."/>
            <person name="Whittaker P."/>
            <person name="Naum M."/>
            <person name="McCarthy P.J."/>
            <person name="Lopez J.V."/>
            <person name="Fischer M."/>
            <person name="Brown E.W."/>
        </authorList>
    </citation>
    <scope>NUCLEOTIDE SEQUENCE [LARGE SCALE GENOMIC DNA]</scope>
    <source>
        <strain evidence="2 3">LMG 20546</strain>
    </source>
</reference>
<keyword evidence="1" id="KW-0472">Membrane</keyword>
<keyword evidence="1" id="KW-1133">Transmembrane helix</keyword>